<evidence type="ECO:0000313" key="2">
    <source>
        <dbReference type="EMBL" id="EST43636.1"/>
    </source>
</evidence>
<dbReference type="EMBL" id="AUWU02000001">
    <property type="protein sequence ID" value="KAH0577612.1"/>
    <property type="molecule type" value="Genomic_DNA"/>
</dbReference>
<keyword evidence="4" id="KW-1185">Reference proteome</keyword>
<accession>V6LIT1</accession>
<keyword evidence="1" id="KW-0812">Transmembrane</keyword>
<keyword evidence="1" id="KW-0472">Membrane</keyword>
<proteinExistence type="predicted"/>
<gene>
    <name evidence="2" type="ORF">SS50377_16679</name>
    <name evidence="3" type="ORF">SS50377_20966</name>
</gene>
<feature type="transmembrane region" description="Helical" evidence="1">
    <location>
        <begin position="311"/>
        <end position="334"/>
    </location>
</feature>
<evidence type="ECO:0000313" key="3">
    <source>
        <dbReference type="EMBL" id="KAH0577612.1"/>
    </source>
</evidence>
<sequence length="842" mass="91843">MFGKSYLNPQSSIIQAQSYTTQGAQISSLFFRILFNTIKRINLNFQITPTNSIENSWLSQLNKAQNSQEVNLTFLDAYVENQLPQKAVKNLIQSLPDEIMRPIFAEKLACGCGFYEEIITFKPTQRNCQNCSQVMKTAQTPILYFTSAINSLKTTFQGQNYFLNAVYTQKDQNFSAILVDFDKISAGNSEEIFVLESMPGSQMTQTYRNKISQLTFLKKQKSIDFVKNQNKQIQELIGDKILQIWFNQSFLDIDLQRKFSEMTQGNVEIVPQSTILSSSRLGGDEQVEEVIVEKQELQKSKIQVNDYTCCVYIILAFLFVGFLTCIITLSVLIFQMNNTFTAGNVITKKQSFIGLPQVQTPGDMAVFMNSIQQVRSVSNQKIDDIVSLNALNTASLYAGTLIFDRVDIKNARFREINLPAFCAQAAIGNQPLIIGTLNVKTLNVDNISSVTMQLGGPVQNPGRTANMNIQQVNIQQTLTTSSLTLSSPLTVQSARIGGAGLIVKGQARISSLSTNGIVTVTNLISQQITATTLQTNTFVPQTAFPISQPTDLPFLRFERSTLNCQGCAITLPPSPGGGAAVPDVTITSTSYINFNGNLVQFQALSVVGDIFSRTEFNCQNTLFQNLEFTRPLVLTGPLVVTDLTITTNSTINQLNLQTLSTTNVTANNAGLSTSTFSQTGTNFANKLEIGPLTINAAATVFTCTACLSVTANSIVTANPLKITAQALTLPQNVVMQQIDVTDLGGDLTTTTAVLLSLTCQNMTNQAKISKLDNLVVNNQISPRSIISQSLGLKLSNNVDTQLVGFGPISEAGAAKTGVVMNANLVNALGNLCTQSGEIVQQK</sequence>
<dbReference type="VEuPathDB" id="GiardiaDB:SS50377_20966"/>
<organism evidence="2">
    <name type="scientific">Spironucleus salmonicida</name>
    <dbReference type="NCBI Taxonomy" id="348837"/>
    <lineage>
        <taxon>Eukaryota</taxon>
        <taxon>Metamonada</taxon>
        <taxon>Diplomonadida</taxon>
        <taxon>Hexamitidae</taxon>
        <taxon>Hexamitinae</taxon>
        <taxon>Spironucleus</taxon>
    </lineage>
</organism>
<dbReference type="AlphaFoldDB" id="V6LIT1"/>
<evidence type="ECO:0000256" key="1">
    <source>
        <dbReference type="SAM" id="Phobius"/>
    </source>
</evidence>
<evidence type="ECO:0000313" key="4">
    <source>
        <dbReference type="Proteomes" id="UP000018208"/>
    </source>
</evidence>
<name>V6LIT1_9EUKA</name>
<reference evidence="2 3" key="1">
    <citation type="journal article" date="2014" name="PLoS Genet.">
        <title>The Genome of Spironucleus salmonicida Highlights a Fish Pathogen Adapted to Fluctuating Environments.</title>
        <authorList>
            <person name="Xu F."/>
            <person name="Jerlstrom-Hultqvist J."/>
            <person name="Einarsson E."/>
            <person name="Astvaldsson A."/>
            <person name="Svard S.G."/>
            <person name="Andersson J.O."/>
        </authorList>
    </citation>
    <scope>NUCLEOTIDE SEQUENCE</scope>
    <source>
        <strain evidence="3">ATCC 50377</strain>
    </source>
</reference>
<keyword evidence="1" id="KW-1133">Transmembrane helix</keyword>
<protein>
    <recommendedName>
        <fullName evidence="5">Transmembrane protein</fullName>
    </recommendedName>
</protein>
<reference evidence="3" key="2">
    <citation type="submission" date="2020-12" db="EMBL/GenBank/DDBJ databases">
        <title>New Spironucleus salmonicida genome in near-complete chromosomes.</title>
        <authorList>
            <person name="Xu F."/>
            <person name="Kurt Z."/>
            <person name="Jimenez-Gonzalez A."/>
            <person name="Astvaldsson A."/>
            <person name="Andersson J.O."/>
            <person name="Svard S.G."/>
        </authorList>
    </citation>
    <scope>NUCLEOTIDE SEQUENCE</scope>
    <source>
        <strain evidence="3">ATCC 50377</strain>
    </source>
</reference>
<dbReference type="EMBL" id="KI546135">
    <property type="protein sequence ID" value="EST43636.1"/>
    <property type="molecule type" value="Genomic_DNA"/>
</dbReference>
<evidence type="ECO:0008006" key="5">
    <source>
        <dbReference type="Google" id="ProtNLM"/>
    </source>
</evidence>
<dbReference type="Proteomes" id="UP000018208">
    <property type="component" value="Unassembled WGS sequence"/>
</dbReference>